<feature type="transmembrane region" description="Helical" evidence="2">
    <location>
        <begin position="46"/>
        <end position="67"/>
    </location>
</feature>
<dbReference type="Proteomes" id="UP000749311">
    <property type="component" value="Unassembled WGS sequence"/>
</dbReference>
<evidence type="ECO:0000259" key="3">
    <source>
        <dbReference type="Pfam" id="PF13462"/>
    </source>
</evidence>
<feature type="region of interest" description="Disordered" evidence="1">
    <location>
        <begin position="1"/>
        <end position="35"/>
    </location>
</feature>
<sequence>MSKSKQNQPRQQADATNRDASAGTSRREQLRAQQLAEAKSARTRRIVTAAAIVVAVAIVVTVCVVLWQNHQTQKRQEELQSQADQIVPASANADQNGILVTGTASDATPLVQVYEDFQCPGCAQASAYVEPNLESLAEKGELRIEYHVLHGLDTSLGTTYSQKAAIAGSCAAEYGSFSDYATLVYANQPEQEGDGWTDEQLRETFAEQSGMTGQALTDFQACFDGNATSDFVDAMQNSRPDIVTATPSFVVNGQLVEFSTSDTEDQVLAKVQAVA</sequence>
<evidence type="ECO:0000313" key="4">
    <source>
        <dbReference type="EMBL" id="NIH57230.1"/>
    </source>
</evidence>
<keyword evidence="5" id="KW-1185">Reference proteome</keyword>
<accession>A0ABX0SFS0</accession>
<dbReference type="InterPro" id="IPR036249">
    <property type="entry name" value="Thioredoxin-like_sf"/>
</dbReference>
<proteinExistence type="predicted"/>
<feature type="compositionally biased region" description="Polar residues" evidence="1">
    <location>
        <begin position="1"/>
        <end position="24"/>
    </location>
</feature>
<name>A0ABX0SFS0_9ACTN</name>
<organism evidence="4 5">
    <name type="scientific">Brooklawnia cerclae</name>
    <dbReference type="NCBI Taxonomy" id="349934"/>
    <lineage>
        <taxon>Bacteria</taxon>
        <taxon>Bacillati</taxon>
        <taxon>Actinomycetota</taxon>
        <taxon>Actinomycetes</taxon>
        <taxon>Propionibacteriales</taxon>
        <taxon>Propionibacteriaceae</taxon>
        <taxon>Brooklawnia</taxon>
    </lineage>
</organism>
<dbReference type="Pfam" id="PF13462">
    <property type="entry name" value="Thioredoxin_4"/>
    <property type="match status" value="1"/>
</dbReference>
<dbReference type="EMBL" id="JAAMOZ010000001">
    <property type="protein sequence ID" value="NIH57230.1"/>
    <property type="molecule type" value="Genomic_DNA"/>
</dbReference>
<feature type="domain" description="Thioredoxin-like fold" evidence="3">
    <location>
        <begin position="105"/>
        <end position="260"/>
    </location>
</feature>
<keyword evidence="4" id="KW-0413">Isomerase</keyword>
<keyword evidence="2" id="KW-0812">Transmembrane</keyword>
<keyword evidence="2" id="KW-1133">Transmembrane helix</keyword>
<evidence type="ECO:0000256" key="2">
    <source>
        <dbReference type="SAM" id="Phobius"/>
    </source>
</evidence>
<keyword evidence="2" id="KW-0472">Membrane</keyword>
<dbReference type="Gene3D" id="3.40.30.10">
    <property type="entry name" value="Glutaredoxin"/>
    <property type="match status" value="1"/>
</dbReference>
<protein>
    <submittedName>
        <fullName evidence="4">Protein-disulfide isomerase</fullName>
    </submittedName>
</protein>
<comment type="caution">
    <text evidence="4">The sequence shown here is derived from an EMBL/GenBank/DDBJ whole genome shotgun (WGS) entry which is preliminary data.</text>
</comment>
<evidence type="ECO:0000313" key="5">
    <source>
        <dbReference type="Proteomes" id="UP000749311"/>
    </source>
</evidence>
<gene>
    <name evidence="4" type="ORF">FB473_001875</name>
</gene>
<reference evidence="4 5" key="1">
    <citation type="submission" date="2020-02" db="EMBL/GenBank/DDBJ databases">
        <title>Sequencing the genomes of 1000 actinobacteria strains.</title>
        <authorList>
            <person name="Klenk H.-P."/>
        </authorList>
    </citation>
    <scope>NUCLEOTIDE SEQUENCE [LARGE SCALE GENOMIC DNA]</scope>
    <source>
        <strain evidence="4 5">DSM 19609</strain>
    </source>
</reference>
<dbReference type="GO" id="GO:0016853">
    <property type="term" value="F:isomerase activity"/>
    <property type="evidence" value="ECO:0007669"/>
    <property type="project" value="UniProtKB-KW"/>
</dbReference>
<dbReference type="SUPFAM" id="SSF52833">
    <property type="entry name" value="Thioredoxin-like"/>
    <property type="match status" value="1"/>
</dbReference>
<evidence type="ECO:0000256" key="1">
    <source>
        <dbReference type="SAM" id="MobiDB-lite"/>
    </source>
</evidence>
<dbReference type="RefSeq" id="WP_167166754.1">
    <property type="nucleotide sequence ID" value="NZ_BAAAOO010000008.1"/>
</dbReference>
<dbReference type="InterPro" id="IPR012336">
    <property type="entry name" value="Thioredoxin-like_fold"/>
</dbReference>